<reference evidence="2 3" key="2">
    <citation type="submission" date="2024-05" db="EMBL/GenBank/DDBJ databases">
        <authorList>
            <person name="Chen Y."/>
            <person name="Shah S."/>
            <person name="Dougan E. K."/>
            <person name="Thang M."/>
            <person name="Chan C."/>
        </authorList>
    </citation>
    <scope>NUCLEOTIDE SEQUENCE [LARGE SCALE GENOMIC DNA]</scope>
</reference>
<protein>
    <submittedName>
        <fullName evidence="1">Uncharacterized protein</fullName>
    </submittedName>
</protein>
<dbReference type="EMBL" id="CAMXCT030005290">
    <property type="protein sequence ID" value="CAL4799255.1"/>
    <property type="molecule type" value="Genomic_DNA"/>
</dbReference>
<sequence>ARYLKKYVLAMFRESQEEKRNALSPVVVRTAPWDIMERLGDLEPLVDALPNADAAQLRSCSRSLRALGRQPQTGRVQCHAVHCRKSQLQPLLEGGQIWWERLVTLDLANTLQLGSSGLRDGLCRSWAEEDAIWIEADDLTGMLTQIFQDLKVLRRLSIAISFEDHRQGKLSAPNCLQEVGSLKTLREVYVATDHLCLEVALLGALAQLGALQKLWLHLGSMQYNEAVSAALVARLPSDLEVLSIWGTTRLLRDVLSALGPKGKKRMPKLKELDLSMHAPGEIPSDHVWAVLRSGAPGLRAFCLCGALAWYPAVSDAWFLQLISAVQSGHGRCLKLLDLRRNKLRADVADRLQEKMWKVHRKDFQLLWDGSTAGHADGSAPAARMRVVASRKKKTRGAAAASVV</sequence>
<gene>
    <name evidence="1" type="ORF">C1SCF055_LOCUS37058</name>
</gene>
<dbReference type="AlphaFoldDB" id="A0A9P1DNM4"/>
<evidence type="ECO:0000313" key="2">
    <source>
        <dbReference type="EMBL" id="CAL4799255.1"/>
    </source>
</evidence>
<name>A0A9P1DNM4_9DINO</name>
<dbReference type="EMBL" id="CAMXCT020005290">
    <property type="protein sequence ID" value="CAL1165318.1"/>
    <property type="molecule type" value="Genomic_DNA"/>
</dbReference>
<dbReference type="Proteomes" id="UP001152797">
    <property type="component" value="Unassembled WGS sequence"/>
</dbReference>
<dbReference type="OrthoDB" id="445225at2759"/>
<organism evidence="1">
    <name type="scientific">Cladocopium goreaui</name>
    <dbReference type="NCBI Taxonomy" id="2562237"/>
    <lineage>
        <taxon>Eukaryota</taxon>
        <taxon>Sar</taxon>
        <taxon>Alveolata</taxon>
        <taxon>Dinophyceae</taxon>
        <taxon>Suessiales</taxon>
        <taxon>Symbiodiniaceae</taxon>
        <taxon>Cladocopium</taxon>
    </lineage>
</organism>
<dbReference type="Gene3D" id="3.80.10.10">
    <property type="entry name" value="Ribonuclease Inhibitor"/>
    <property type="match status" value="1"/>
</dbReference>
<feature type="non-terminal residue" evidence="1">
    <location>
        <position position="1"/>
    </location>
</feature>
<feature type="non-terminal residue" evidence="1">
    <location>
        <position position="403"/>
    </location>
</feature>
<dbReference type="SUPFAM" id="SSF52047">
    <property type="entry name" value="RNI-like"/>
    <property type="match status" value="1"/>
</dbReference>
<accession>A0A9P1DNM4</accession>
<keyword evidence="3" id="KW-1185">Reference proteome</keyword>
<proteinExistence type="predicted"/>
<dbReference type="InterPro" id="IPR032675">
    <property type="entry name" value="LRR_dom_sf"/>
</dbReference>
<dbReference type="EMBL" id="CAMXCT010005290">
    <property type="protein sequence ID" value="CAI4011943.1"/>
    <property type="molecule type" value="Genomic_DNA"/>
</dbReference>
<evidence type="ECO:0000313" key="1">
    <source>
        <dbReference type="EMBL" id="CAI4011943.1"/>
    </source>
</evidence>
<comment type="caution">
    <text evidence="1">The sequence shown here is derived from an EMBL/GenBank/DDBJ whole genome shotgun (WGS) entry which is preliminary data.</text>
</comment>
<evidence type="ECO:0000313" key="3">
    <source>
        <dbReference type="Proteomes" id="UP001152797"/>
    </source>
</evidence>
<reference evidence="1" key="1">
    <citation type="submission" date="2022-10" db="EMBL/GenBank/DDBJ databases">
        <authorList>
            <person name="Chen Y."/>
            <person name="Dougan E. K."/>
            <person name="Chan C."/>
            <person name="Rhodes N."/>
            <person name="Thang M."/>
        </authorList>
    </citation>
    <scope>NUCLEOTIDE SEQUENCE</scope>
</reference>